<dbReference type="EMBL" id="JAODAN010000001">
    <property type="protein sequence ID" value="KAK1927566.1"/>
    <property type="molecule type" value="Genomic_DNA"/>
</dbReference>
<feature type="transmembrane region" description="Helical" evidence="2">
    <location>
        <begin position="32"/>
        <end position="57"/>
    </location>
</feature>
<evidence type="ECO:0000313" key="3">
    <source>
        <dbReference type="EMBL" id="KAK1927566.1"/>
    </source>
</evidence>
<feature type="compositionally biased region" description="Basic residues" evidence="1">
    <location>
        <begin position="95"/>
        <end position="104"/>
    </location>
</feature>
<reference evidence="3" key="1">
    <citation type="submission" date="2023-02" db="EMBL/GenBank/DDBJ databases">
        <title>Identification and recombinant expression of a fungal hydrolase from Papiliotrema laurentii that hydrolyzes apple cutin and clears colloidal polyester polyurethane.</title>
        <authorList>
            <consortium name="DOE Joint Genome Institute"/>
            <person name="Roman V.A."/>
            <person name="Bojanowski C."/>
            <person name="Crable B.R."/>
            <person name="Wagner D.N."/>
            <person name="Hung C.S."/>
            <person name="Nadeau L.J."/>
            <person name="Schratz L."/>
            <person name="Haridas S."/>
            <person name="Pangilinan J."/>
            <person name="Lipzen A."/>
            <person name="Na H."/>
            <person name="Yan M."/>
            <person name="Ng V."/>
            <person name="Grigoriev I.V."/>
            <person name="Spatafora J.W."/>
            <person name="Barlow D."/>
            <person name="Biffinger J."/>
            <person name="Kelley-Loughnane N."/>
            <person name="Varaljay V.A."/>
            <person name="Crookes-Goodson W.J."/>
        </authorList>
    </citation>
    <scope>NUCLEOTIDE SEQUENCE</scope>
    <source>
        <strain evidence="3">5307AH</strain>
    </source>
</reference>
<feature type="region of interest" description="Disordered" evidence="1">
    <location>
        <begin position="80"/>
        <end position="109"/>
    </location>
</feature>
<accession>A0AAD9FWS4</accession>
<keyword evidence="4" id="KW-1185">Reference proteome</keyword>
<keyword evidence="2" id="KW-0812">Transmembrane</keyword>
<sequence>MSSTADFPSSASTAIPSAYTGSGTTGGVSSSLYLFTFLITIVVLALISGSLLFRAYYVRRQFQRRVEEAIRSGRPLPDDAAAALGIGGRGGGRLNNRKKEKKHGPMPGMWEAEMWRDGEKWNLGSAERGDRGSVDEWDEISPLCLTHEAPPPPPPEPVDPASLLPEKRGPWILRPFLTPRMPDLAAYVAQHPSTGRPGLSRTLTGISLPPVKPVWTVPEDGEEVTLGVLIAMPVEGKNAERWEVDQDEEESEVPEVCLGVMNSVMRH</sequence>
<dbReference type="Proteomes" id="UP001182556">
    <property type="component" value="Unassembled WGS sequence"/>
</dbReference>
<gene>
    <name evidence="3" type="ORF">DB88DRAFT_478448</name>
</gene>
<comment type="caution">
    <text evidence="3">The sequence shown here is derived from an EMBL/GenBank/DDBJ whole genome shotgun (WGS) entry which is preliminary data.</text>
</comment>
<evidence type="ECO:0000256" key="1">
    <source>
        <dbReference type="SAM" id="MobiDB-lite"/>
    </source>
</evidence>
<evidence type="ECO:0000256" key="2">
    <source>
        <dbReference type="SAM" id="Phobius"/>
    </source>
</evidence>
<organism evidence="3 4">
    <name type="scientific">Papiliotrema laurentii</name>
    <name type="common">Cryptococcus laurentii</name>
    <dbReference type="NCBI Taxonomy" id="5418"/>
    <lineage>
        <taxon>Eukaryota</taxon>
        <taxon>Fungi</taxon>
        <taxon>Dikarya</taxon>
        <taxon>Basidiomycota</taxon>
        <taxon>Agaricomycotina</taxon>
        <taxon>Tremellomycetes</taxon>
        <taxon>Tremellales</taxon>
        <taxon>Rhynchogastremaceae</taxon>
        <taxon>Papiliotrema</taxon>
    </lineage>
</organism>
<evidence type="ECO:0000313" key="4">
    <source>
        <dbReference type="Proteomes" id="UP001182556"/>
    </source>
</evidence>
<keyword evidence="2" id="KW-0472">Membrane</keyword>
<protein>
    <submittedName>
        <fullName evidence="3">Uncharacterized protein</fullName>
    </submittedName>
</protein>
<proteinExistence type="predicted"/>
<keyword evidence="2" id="KW-1133">Transmembrane helix</keyword>
<dbReference type="AlphaFoldDB" id="A0AAD9FWS4"/>
<name>A0AAD9FWS4_PAPLA</name>